<dbReference type="PANTHER" id="PTHR38035:SF1">
    <property type="entry name" value="ANCILLARY SECYEG TRANSLOCON SUBUNIT"/>
    <property type="match status" value="1"/>
</dbReference>
<dbReference type="RefSeq" id="WP_249914028.1">
    <property type="nucleotide sequence ID" value="NZ_JAMGBB010000001.1"/>
</dbReference>
<dbReference type="Pfam" id="PF09976">
    <property type="entry name" value="TPR_21"/>
    <property type="match status" value="1"/>
</dbReference>
<gene>
    <name evidence="10" type="ORF">LZ518_00105</name>
</gene>
<keyword evidence="11" id="KW-1185">Reference proteome</keyword>
<organism evidence="10 11">
    <name type="scientific">Sphingomonas brevis</name>
    <dbReference type="NCBI Taxonomy" id="2908206"/>
    <lineage>
        <taxon>Bacteria</taxon>
        <taxon>Pseudomonadati</taxon>
        <taxon>Pseudomonadota</taxon>
        <taxon>Alphaproteobacteria</taxon>
        <taxon>Sphingomonadales</taxon>
        <taxon>Sphingomonadaceae</taxon>
        <taxon>Sphingomonas</taxon>
    </lineage>
</organism>
<comment type="caution">
    <text evidence="10">The sequence shown here is derived from an EMBL/GenBank/DDBJ whole genome shotgun (WGS) entry which is preliminary data.</text>
</comment>
<keyword evidence="6 8" id="KW-0472">Membrane</keyword>
<keyword evidence="5 8" id="KW-1133">Transmembrane helix</keyword>
<evidence type="ECO:0000313" key="10">
    <source>
        <dbReference type="EMBL" id="MCL6739544.1"/>
    </source>
</evidence>
<comment type="subcellular location">
    <subcellularLocation>
        <location evidence="2">Cell membrane</location>
    </subcellularLocation>
    <subcellularLocation>
        <location evidence="1">Membrane</location>
        <topology evidence="1">Single-pass membrane protein</topology>
    </subcellularLocation>
</comment>
<dbReference type="InterPro" id="IPR018704">
    <property type="entry name" value="SecYEG/CpoB_TPR"/>
</dbReference>
<evidence type="ECO:0000256" key="6">
    <source>
        <dbReference type="ARBA" id="ARBA00023136"/>
    </source>
</evidence>
<accession>A0ABT0S5U8</accession>
<dbReference type="EMBL" id="JAMGBB010000001">
    <property type="protein sequence ID" value="MCL6739544.1"/>
    <property type="molecule type" value="Genomic_DNA"/>
</dbReference>
<dbReference type="Proteomes" id="UP001165383">
    <property type="component" value="Unassembled WGS sequence"/>
</dbReference>
<keyword evidence="3" id="KW-1003">Cell membrane</keyword>
<evidence type="ECO:0000256" key="5">
    <source>
        <dbReference type="ARBA" id="ARBA00022989"/>
    </source>
</evidence>
<protein>
    <submittedName>
        <fullName evidence="10">Tetratricopeptide repeat protein</fullName>
    </submittedName>
</protein>
<evidence type="ECO:0000256" key="2">
    <source>
        <dbReference type="ARBA" id="ARBA00004236"/>
    </source>
</evidence>
<feature type="domain" description="Ancillary SecYEG translocon subunit/Cell division coordinator CpoB TPR" evidence="9">
    <location>
        <begin position="29"/>
        <end position="197"/>
    </location>
</feature>
<keyword evidence="4 8" id="KW-0812">Transmembrane</keyword>
<name>A0ABT0S5U8_9SPHN</name>
<evidence type="ECO:0000256" key="1">
    <source>
        <dbReference type="ARBA" id="ARBA00004167"/>
    </source>
</evidence>
<sequence>MALPTDPAEAFVREVDENLRRDQMADMAKSYGKWIVVAVILFLAAVGGFLYWQTYQQKKAKAEAETVSAALDKVASGNLKGAQAELTSLSTSSNDVTRASALLGRAATALRQNDRKTAAELYKQVEADDGLPQPYRDLATVRRTMTEYDNLKPDEVIARLAPLSQPGNPFFGSAGEMTGLAMLAKGDRNGAGQLFAKIAADKQVPQSIRGRAVQLAGSLGVDATASMPVDLTATPAQ</sequence>
<evidence type="ECO:0000259" key="9">
    <source>
        <dbReference type="Pfam" id="PF09976"/>
    </source>
</evidence>
<evidence type="ECO:0000256" key="7">
    <source>
        <dbReference type="ARBA" id="ARBA00023186"/>
    </source>
</evidence>
<dbReference type="InterPro" id="IPR026039">
    <property type="entry name" value="YfgM"/>
</dbReference>
<evidence type="ECO:0000256" key="3">
    <source>
        <dbReference type="ARBA" id="ARBA00022475"/>
    </source>
</evidence>
<evidence type="ECO:0000256" key="8">
    <source>
        <dbReference type="SAM" id="Phobius"/>
    </source>
</evidence>
<dbReference type="PANTHER" id="PTHR38035">
    <property type="entry name" value="UPF0070 PROTEIN YFGM"/>
    <property type="match status" value="1"/>
</dbReference>
<evidence type="ECO:0000313" key="11">
    <source>
        <dbReference type="Proteomes" id="UP001165383"/>
    </source>
</evidence>
<feature type="transmembrane region" description="Helical" evidence="8">
    <location>
        <begin position="31"/>
        <end position="52"/>
    </location>
</feature>
<dbReference type="SUPFAM" id="SSF58100">
    <property type="entry name" value="Bacterial hemolysins"/>
    <property type="match status" value="1"/>
</dbReference>
<reference evidence="10" key="1">
    <citation type="submission" date="2022-05" db="EMBL/GenBank/DDBJ databases">
        <authorList>
            <person name="Jo J.-H."/>
            <person name="Im W.-T."/>
        </authorList>
    </citation>
    <scope>NUCLEOTIDE SEQUENCE</scope>
    <source>
        <strain evidence="10">RB56-2</strain>
    </source>
</reference>
<proteinExistence type="predicted"/>
<keyword evidence="7" id="KW-0143">Chaperone</keyword>
<evidence type="ECO:0000256" key="4">
    <source>
        <dbReference type="ARBA" id="ARBA00022692"/>
    </source>
</evidence>